<dbReference type="SUPFAM" id="SSF56300">
    <property type="entry name" value="Metallo-dependent phosphatases"/>
    <property type="match status" value="1"/>
</dbReference>
<reference evidence="2" key="2">
    <citation type="journal article" date="2021" name="PeerJ">
        <title>Extensive microbial diversity within the chicken gut microbiome revealed by metagenomics and culture.</title>
        <authorList>
            <person name="Gilroy R."/>
            <person name="Ravi A."/>
            <person name="Getino M."/>
            <person name="Pursley I."/>
            <person name="Horton D.L."/>
            <person name="Alikhan N.F."/>
            <person name="Baker D."/>
            <person name="Gharbi K."/>
            <person name="Hall N."/>
            <person name="Watson M."/>
            <person name="Adriaenssens E.M."/>
            <person name="Foster-Nyarko E."/>
            <person name="Jarju S."/>
            <person name="Secka A."/>
            <person name="Antonio M."/>
            <person name="Oren A."/>
            <person name="Chaudhuri R.R."/>
            <person name="La Ragione R."/>
            <person name="Hildebrand F."/>
            <person name="Pallen M.J."/>
        </authorList>
    </citation>
    <scope>NUCLEOTIDE SEQUENCE</scope>
    <source>
        <strain evidence="2">G3-3990</strain>
    </source>
</reference>
<feature type="domain" description="Calcineurin-like phosphoesterase" evidence="1">
    <location>
        <begin position="30"/>
        <end position="207"/>
    </location>
</feature>
<name>A0A9D9HVX1_9BACT</name>
<organism evidence="2 3">
    <name type="scientific">Candidatus Gallipaludibacter merdavium</name>
    <dbReference type="NCBI Taxonomy" id="2840839"/>
    <lineage>
        <taxon>Bacteria</taxon>
        <taxon>Pseudomonadati</taxon>
        <taxon>Bacteroidota</taxon>
        <taxon>Bacteroidia</taxon>
        <taxon>Bacteroidales</taxon>
        <taxon>Candidatus Gallipaludibacter</taxon>
    </lineage>
</organism>
<evidence type="ECO:0000313" key="3">
    <source>
        <dbReference type="Proteomes" id="UP000823641"/>
    </source>
</evidence>
<evidence type="ECO:0000313" key="2">
    <source>
        <dbReference type="EMBL" id="MBO8460629.1"/>
    </source>
</evidence>
<protein>
    <submittedName>
        <fullName evidence="2">Metallophosphoesterase</fullName>
    </submittedName>
</protein>
<dbReference type="Gene3D" id="3.60.21.10">
    <property type="match status" value="1"/>
</dbReference>
<dbReference type="InterPro" id="IPR051918">
    <property type="entry name" value="STPP_CPPED1"/>
</dbReference>
<comment type="caution">
    <text evidence="2">The sequence shown here is derived from an EMBL/GenBank/DDBJ whole genome shotgun (WGS) entry which is preliminary data.</text>
</comment>
<dbReference type="InterPro" id="IPR029052">
    <property type="entry name" value="Metallo-depent_PP-like"/>
</dbReference>
<dbReference type="InterPro" id="IPR004843">
    <property type="entry name" value="Calcineurin-like_PHP"/>
</dbReference>
<dbReference type="GO" id="GO:0016787">
    <property type="term" value="F:hydrolase activity"/>
    <property type="evidence" value="ECO:0007669"/>
    <property type="project" value="InterPro"/>
</dbReference>
<sequence length="265" mass="30261">MSIRNLAIVLFLVWYLGGKAVALPNDRVCFALITDMHIQQKDPKALAGLKACVEQINRCDSVDYVFVAGDLVQQPDSMSMWQCKEALDKLDIPYFVVAGNHDRSYKGKPDTTFHLVFQQDVFCFSDSLLTFMGFSLYRQQGESQPRLSDITWACLDSMLGDQLNVKPMIVVTHEPLVEGDCGNARSVIKWLSKHHTLLVLSGHYHRYMVYDYDGIPGIVNRALRRTNEEVAAYTQYVIKEGVVYIYECYVGREPELWLSLPLDYN</sequence>
<dbReference type="Proteomes" id="UP000823641">
    <property type="component" value="Unassembled WGS sequence"/>
</dbReference>
<dbReference type="Pfam" id="PF00149">
    <property type="entry name" value="Metallophos"/>
    <property type="match status" value="1"/>
</dbReference>
<gene>
    <name evidence="2" type="ORF">IAA73_09885</name>
</gene>
<dbReference type="PANTHER" id="PTHR43143:SF1">
    <property type="entry name" value="SERINE_THREONINE-PROTEIN PHOSPHATASE CPPED1"/>
    <property type="match status" value="1"/>
</dbReference>
<dbReference type="PANTHER" id="PTHR43143">
    <property type="entry name" value="METALLOPHOSPHOESTERASE, CALCINEURIN SUPERFAMILY"/>
    <property type="match status" value="1"/>
</dbReference>
<proteinExistence type="predicted"/>
<reference evidence="2" key="1">
    <citation type="submission" date="2020-10" db="EMBL/GenBank/DDBJ databases">
        <authorList>
            <person name="Gilroy R."/>
        </authorList>
    </citation>
    <scope>NUCLEOTIDE SEQUENCE</scope>
    <source>
        <strain evidence="2">G3-3990</strain>
    </source>
</reference>
<accession>A0A9D9HVX1</accession>
<dbReference type="EMBL" id="JADIMG010000092">
    <property type="protein sequence ID" value="MBO8460629.1"/>
    <property type="molecule type" value="Genomic_DNA"/>
</dbReference>
<evidence type="ECO:0000259" key="1">
    <source>
        <dbReference type="Pfam" id="PF00149"/>
    </source>
</evidence>
<dbReference type="AlphaFoldDB" id="A0A9D9HVX1"/>